<protein>
    <submittedName>
        <fullName evidence="1">Uncharacterized protein</fullName>
    </submittedName>
</protein>
<accession>A0A2N0QSQ4</accession>
<dbReference type="EMBL" id="LLXH01003548">
    <property type="protein sequence ID" value="PKC54093.1"/>
    <property type="molecule type" value="Genomic_DNA"/>
</dbReference>
<comment type="caution">
    <text evidence="1">The sequence shown here is derived from an EMBL/GenBank/DDBJ whole genome shotgun (WGS) entry which is preliminary data.</text>
</comment>
<evidence type="ECO:0000313" key="1">
    <source>
        <dbReference type="EMBL" id="PKC54093.1"/>
    </source>
</evidence>
<dbReference type="VEuPathDB" id="FungiDB:RhiirA1_403868"/>
<dbReference type="Proteomes" id="UP000232688">
    <property type="component" value="Unassembled WGS sequence"/>
</dbReference>
<proteinExistence type="predicted"/>
<sequence length="442" mass="51879">MVLESGNPICIYNMELGCENQIINIKYSSIIDNARLDAYVRACDEALLGRDGYRRLAAVEARLIREYQVAQRRIEITKSINDQIHIGILNFDKELNRQPILDDDDESQDNPDGIVVDEQEIGNGVYRSIRSLLKILIPIWNKLILQPGDTINLKLGGDGKENYETLAKVGHLFEYQLRDLQENGIYDDNGVHWPIEFFFSGDWKFMYNIMGLNAPNAKYFCLYCDCEASERWNMDLQWPINKNTKCKKKPVLFPTIKQENYIPDELHLMLRISDVLMECFFNDLFKRKEFEQQIKSQIEQTMKTIKVHFEFFKSKSHGGKWDWTSLMGPDKKKVLQYFPVSDFISERRGKDIEKLWRDFYELYLVLRKPILTNSEIDDFKVKVRLFFGGTTMGGGIKGKSVVHDIMEFENRQLYYLINNTPQEIQMRNINAEDKENKDPYCN</sequence>
<dbReference type="AlphaFoldDB" id="A0A2N0QSQ4"/>
<reference evidence="1 2" key="1">
    <citation type="submission" date="2017-10" db="EMBL/GenBank/DDBJ databases">
        <title>Extensive intraspecific genome diversity in a model arbuscular mycorrhizal fungus.</title>
        <authorList>
            <person name="Chen E.C.H."/>
            <person name="Morin E."/>
            <person name="Baudet D."/>
            <person name="Noel J."/>
            <person name="Ndikumana S."/>
            <person name="Charron P."/>
            <person name="St-Onge C."/>
            <person name="Giorgi J."/>
            <person name="Grigoriev I.V."/>
            <person name="Roux C."/>
            <person name="Martin F.M."/>
            <person name="Corradi N."/>
        </authorList>
    </citation>
    <scope>NUCLEOTIDE SEQUENCE [LARGE SCALE GENOMIC DNA]</scope>
    <source>
        <strain evidence="1 2">A1</strain>
    </source>
</reference>
<dbReference type="PANTHER" id="PTHR31424">
    <property type="entry name" value="PROTEIN CBG23806"/>
    <property type="match status" value="1"/>
</dbReference>
<gene>
    <name evidence="1" type="ORF">RhiirA1_403868</name>
</gene>
<dbReference type="VEuPathDB" id="FungiDB:FUN_005626"/>
<reference evidence="1 2" key="2">
    <citation type="submission" date="2017-10" db="EMBL/GenBank/DDBJ databases">
        <title>Genome analyses suggest a sexual origin of heterokaryosis in a supposedly ancient asexual fungus.</title>
        <authorList>
            <person name="Corradi N."/>
            <person name="Sedzielewska K."/>
            <person name="Noel J."/>
            <person name="Charron P."/>
            <person name="Farinelli L."/>
            <person name="Marton T."/>
            <person name="Kruger M."/>
            <person name="Pelin A."/>
            <person name="Brachmann A."/>
            <person name="Corradi N."/>
        </authorList>
    </citation>
    <scope>NUCLEOTIDE SEQUENCE [LARGE SCALE GENOMIC DNA]</scope>
    <source>
        <strain evidence="1 2">A1</strain>
    </source>
</reference>
<organism evidence="1 2">
    <name type="scientific">Rhizophagus irregularis</name>
    <dbReference type="NCBI Taxonomy" id="588596"/>
    <lineage>
        <taxon>Eukaryota</taxon>
        <taxon>Fungi</taxon>
        <taxon>Fungi incertae sedis</taxon>
        <taxon>Mucoromycota</taxon>
        <taxon>Glomeromycotina</taxon>
        <taxon>Glomeromycetes</taxon>
        <taxon>Glomerales</taxon>
        <taxon>Glomeraceae</taxon>
        <taxon>Rhizophagus</taxon>
    </lineage>
</organism>
<name>A0A2N0QSQ4_9GLOM</name>
<dbReference type="PANTHER" id="PTHR31424:SF5">
    <property type="entry name" value="APPLE DOMAIN-CONTAINING PROTEIN"/>
    <property type="match status" value="1"/>
</dbReference>
<evidence type="ECO:0000313" key="2">
    <source>
        <dbReference type="Proteomes" id="UP000232688"/>
    </source>
</evidence>